<dbReference type="CDD" id="cd07067">
    <property type="entry name" value="HP_PGM_like"/>
    <property type="match status" value="1"/>
</dbReference>
<dbReference type="AlphaFoldDB" id="K3WYM6"/>
<proteinExistence type="predicted"/>
<dbReference type="EMBL" id="GL376623">
    <property type="status" value="NOT_ANNOTATED_CDS"/>
    <property type="molecule type" value="Genomic_DNA"/>
</dbReference>
<dbReference type="Gene3D" id="3.40.50.1240">
    <property type="entry name" value="Phosphoglycerate mutase-like"/>
    <property type="match status" value="1"/>
</dbReference>
<dbReference type="InParanoid" id="K3WYM6"/>
<protein>
    <recommendedName>
        <fullName evidence="4">Phosphoglycerate mutase</fullName>
    </recommendedName>
</protein>
<evidence type="ECO:0000256" key="1">
    <source>
        <dbReference type="PIRSR" id="PIRSR613078-2"/>
    </source>
</evidence>
<name>K3WYM6_GLOUD</name>
<evidence type="ECO:0000313" key="3">
    <source>
        <dbReference type="Proteomes" id="UP000019132"/>
    </source>
</evidence>
<dbReference type="Proteomes" id="UP000019132">
    <property type="component" value="Unassembled WGS sequence"/>
</dbReference>
<reference evidence="2" key="3">
    <citation type="submission" date="2015-02" db="UniProtKB">
        <authorList>
            <consortium name="EnsemblProtists"/>
        </authorList>
    </citation>
    <scope>IDENTIFICATION</scope>
    <source>
        <strain evidence="2">DAOM BR144</strain>
    </source>
</reference>
<dbReference type="InterPro" id="IPR050275">
    <property type="entry name" value="PGM_Phosphatase"/>
</dbReference>
<dbReference type="OMA" id="LWNFSWM"/>
<dbReference type="EnsemblProtists" id="PYU1_T010075">
    <property type="protein sequence ID" value="PYU1_T010075"/>
    <property type="gene ID" value="PYU1_G010055"/>
</dbReference>
<dbReference type="PANTHER" id="PTHR48100:SF61">
    <property type="entry name" value="PHOSPHOGLYCERATE MUTASE"/>
    <property type="match status" value="1"/>
</dbReference>
<dbReference type="GO" id="GO:0016791">
    <property type="term" value="F:phosphatase activity"/>
    <property type="evidence" value="ECO:0007669"/>
    <property type="project" value="TreeGrafter"/>
</dbReference>
<dbReference type="InterPro" id="IPR013078">
    <property type="entry name" value="His_Pase_superF_clade-1"/>
</dbReference>
<dbReference type="SMART" id="SM00855">
    <property type="entry name" value="PGAM"/>
    <property type="match status" value="1"/>
</dbReference>
<keyword evidence="3" id="KW-1185">Reference proteome</keyword>
<evidence type="ECO:0000313" key="2">
    <source>
        <dbReference type="EnsemblProtists" id="PYU1_T010075"/>
    </source>
</evidence>
<sequence>MTDTKTLYCIRHGESTFNEWRKRSLWNFSWMWVRDPMIIDAPLSAKGELQAQELHKLIKERKLDEQIQVIITSPLTRAIQTMTGGFQDANIPILLEPACREMLDTACDIGRSPQELAESFQGLNVDFQALEPYWWLPPQKRPPPFSGSTAETPRSHEDVLPLRETTADVDARIKELLAKLNELPETHIAIVGHSSFFKRMLGMSRKLHNCELYEAPFAGIAKRYGIQTKEAS</sequence>
<dbReference type="InterPro" id="IPR029033">
    <property type="entry name" value="His_PPase_superfam"/>
</dbReference>
<reference evidence="3" key="1">
    <citation type="journal article" date="2010" name="Genome Biol.">
        <title>Genome sequence of the necrotrophic plant pathogen Pythium ultimum reveals original pathogenicity mechanisms and effector repertoire.</title>
        <authorList>
            <person name="Levesque C.A."/>
            <person name="Brouwer H."/>
            <person name="Cano L."/>
            <person name="Hamilton J.P."/>
            <person name="Holt C."/>
            <person name="Huitema E."/>
            <person name="Raffaele S."/>
            <person name="Robideau G.P."/>
            <person name="Thines M."/>
            <person name="Win J."/>
            <person name="Zerillo M.M."/>
            <person name="Beakes G.W."/>
            <person name="Boore J.L."/>
            <person name="Busam D."/>
            <person name="Dumas B."/>
            <person name="Ferriera S."/>
            <person name="Fuerstenberg S.I."/>
            <person name="Gachon C.M."/>
            <person name="Gaulin E."/>
            <person name="Govers F."/>
            <person name="Grenville-Briggs L."/>
            <person name="Horner N."/>
            <person name="Hostetler J."/>
            <person name="Jiang R.H."/>
            <person name="Johnson J."/>
            <person name="Krajaejun T."/>
            <person name="Lin H."/>
            <person name="Meijer H.J."/>
            <person name="Moore B."/>
            <person name="Morris P."/>
            <person name="Phuntmart V."/>
            <person name="Puiu D."/>
            <person name="Shetty J."/>
            <person name="Stajich J.E."/>
            <person name="Tripathy S."/>
            <person name="Wawra S."/>
            <person name="van West P."/>
            <person name="Whitty B.R."/>
            <person name="Coutinho P.M."/>
            <person name="Henrissat B."/>
            <person name="Martin F."/>
            <person name="Thomas P.D."/>
            <person name="Tyler B.M."/>
            <person name="De Vries R.P."/>
            <person name="Kamoun S."/>
            <person name="Yandell M."/>
            <person name="Tisserat N."/>
            <person name="Buell C.R."/>
        </authorList>
    </citation>
    <scope>NUCLEOTIDE SEQUENCE</scope>
    <source>
        <strain evidence="3">DAOM:BR144</strain>
    </source>
</reference>
<dbReference type="Pfam" id="PF00300">
    <property type="entry name" value="His_Phos_1"/>
    <property type="match status" value="1"/>
</dbReference>
<organism evidence="2 3">
    <name type="scientific">Globisporangium ultimum (strain ATCC 200006 / CBS 805.95 / DAOM BR144)</name>
    <name type="common">Pythium ultimum</name>
    <dbReference type="NCBI Taxonomy" id="431595"/>
    <lineage>
        <taxon>Eukaryota</taxon>
        <taxon>Sar</taxon>
        <taxon>Stramenopiles</taxon>
        <taxon>Oomycota</taxon>
        <taxon>Peronosporomycetes</taxon>
        <taxon>Pythiales</taxon>
        <taxon>Pythiaceae</taxon>
        <taxon>Globisporangium</taxon>
    </lineage>
</organism>
<dbReference type="eggNOG" id="KOG4754">
    <property type="taxonomic scope" value="Eukaryota"/>
</dbReference>
<accession>K3WYM6</accession>
<reference evidence="3" key="2">
    <citation type="submission" date="2010-04" db="EMBL/GenBank/DDBJ databases">
        <authorList>
            <person name="Buell R."/>
            <person name="Hamilton J."/>
            <person name="Hostetler J."/>
        </authorList>
    </citation>
    <scope>NUCLEOTIDE SEQUENCE [LARGE SCALE GENOMIC DNA]</scope>
    <source>
        <strain evidence="3">DAOM:BR144</strain>
    </source>
</reference>
<feature type="binding site" evidence="1">
    <location>
        <begin position="11"/>
        <end position="18"/>
    </location>
    <ligand>
        <name>substrate</name>
    </ligand>
</feature>
<dbReference type="GO" id="GO:0005737">
    <property type="term" value="C:cytoplasm"/>
    <property type="evidence" value="ECO:0007669"/>
    <property type="project" value="TreeGrafter"/>
</dbReference>
<dbReference type="PANTHER" id="PTHR48100">
    <property type="entry name" value="BROAD-SPECIFICITY PHOSPHATASE YOR283W-RELATED"/>
    <property type="match status" value="1"/>
</dbReference>
<dbReference type="HOGENOM" id="CLU_039184_1_2_1"/>
<evidence type="ECO:0008006" key="4">
    <source>
        <dbReference type="Google" id="ProtNLM"/>
    </source>
</evidence>
<feature type="binding site" evidence="1">
    <location>
        <position position="77"/>
    </location>
    <ligand>
        <name>substrate</name>
    </ligand>
</feature>
<dbReference type="SUPFAM" id="SSF53254">
    <property type="entry name" value="Phosphoglycerate mutase-like"/>
    <property type="match status" value="1"/>
</dbReference>
<dbReference type="VEuPathDB" id="FungiDB:PYU1_G010055"/>